<comment type="similarity">
    <text evidence="2">Belongs to the G-protein coupled receptor 4 family.</text>
</comment>
<feature type="transmembrane region" description="Helical" evidence="11">
    <location>
        <begin position="129"/>
        <end position="150"/>
    </location>
</feature>
<feature type="transmembrane region" description="Helical" evidence="11">
    <location>
        <begin position="45"/>
        <end position="69"/>
    </location>
</feature>
<feature type="transmembrane region" description="Helical" evidence="11">
    <location>
        <begin position="12"/>
        <end position="33"/>
    </location>
</feature>
<keyword evidence="3" id="KW-0589">Pheromone response</keyword>
<name>A0A3D8RWP7_9HELO</name>
<evidence type="ECO:0000256" key="10">
    <source>
        <dbReference type="SAM" id="MobiDB-lite"/>
    </source>
</evidence>
<organism evidence="12 13">
    <name type="scientific">Coleophoma crateriformis</name>
    <dbReference type="NCBI Taxonomy" id="565419"/>
    <lineage>
        <taxon>Eukaryota</taxon>
        <taxon>Fungi</taxon>
        <taxon>Dikarya</taxon>
        <taxon>Ascomycota</taxon>
        <taxon>Pezizomycotina</taxon>
        <taxon>Leotiomycetes</taxon>
        <taxon>Helotiales</taxon>
        <taxon>Dermateaceae</taxon>
        <taxon>Coleophoma</taxon>
    </lineage>
</organism>
<keyword evidence="5 11" id="KW-1133">Transmembrane helix</keyword>
<protein>
    <submittedName>
        <fullName evidence="12">Uncharacterized protein</fullName>
    </submittedName>
</protein>
<dbReference type="Pfam" id="PF02076">
    <property type="entry name" value="STE3"/>
    <property type="match status" value="1"/>
</dbReference>
<dbReference type="PANTHER" id="PTHR28097:SF1">
    <property type="entry name" value="PHEROMONE A FACTOR RECEPTOR"/>
    <property type="match status" value="1"/>
</dbReference>
<dbReference type="SUPFAM" id="SSF81321">
    <property type="entry name" value="Family A G protein-coupled receptor-like"/>
    <property type="match status" value="1"/>
</dbReference>
<evidence type="ECO:0000256" key="8">
    <source>
        <dbReference type="ARBA" id="ARBA00023170"/>
    </source>
</evidence>
<keyword evidence="7 11" id="KW-0472">Membrane</keyword>
<dbReference type="PANTHER" id="PTHR28097">
    <property type="entry name" value="PHEROMONE A FACTOR RECEPTOR"/>
    <property type="match status" value="1"/>
</dbReference>
<dbReference type="CDD" id="cd14966">
    <property type="entry name" value="7tmD_STE3"/>
    <property type="match status" value="1"/>
</dbReference>
<keyword evidence="4 11" id="KW-0812">Transmembrane</keyword>
<evidence type="ECO:0000256" key="5">
    <source>
        <dbReference type="ARBA" id="ARBA00022989"/>
    </source>
</evidence>
<evidence type="ECO:0000313" key="12">
    <source>
        <dbReference type="EMBL" id="RDW78477.1"/>
    </source>
</evidence>
<keyword evidence="6" id="KW-0297">G-protein coupled receptor</keyword>
<feature type="compositionally biased region" description="Basic and acidic residues" evidence="10">
    <location>
        <begin position="547"/>
        <end position="561"/>
    </location>
</feature>
<dbReference type="Gene3D" id="1.20.1070.10">
    <property type="entry name" value="Rhodopsin 7-helix transmembrane proteins"/>
    <property type="match status" value="1"/>
</dbReference>
<dbReference type="GO" id="GO:0005886">
    <property type="term" value="C:plasma membrane"/>
    <property type="evidence" value="ECO:0007669"/>
    <property type="project" value="TreeGrafter"/>
</dbReference>
<evidence type="ECO:0000256" key="6">
    <source>
        <dbReference type="ARBA" id="ARBA00023040"/>
    </source>
</evidence>
<gene>
    <name evidence="12" type="ORF">BP5796_06329</name>
</gene>
<evidence type="ECO:0000256" key="11">
    <source>
        <dbReference type="SAM" id="Phobius"/>
    </source>
</evidence>
<comment type="subcellular location">
    <subcellularLocation>
        <location evidence="1">Membrane</location>
        <topology evidence="1">Multi-pass membrane protein</topology>
    </subcellularLocation>
</comment>
<evidence type="ECO:0000256" key="7">
    <source>
        <dbReference type="ARBA" id="ARBA00023136"/>
    </source>
</evidence>
<evidence type="ECO:0000256" key="3">
    <source>
        <dbReference type="ARBA" id="ARBA00022507"/>
    </source>
</evidence>
<proteinExistence type="inferred from homology"/>
<feature type="compositionally biased region" description="Polar residues" evidence="10">
    <location>
        <begin position="515"/>
        <end position="530"/>
    </location>
</feature>
<reference evidence="12 13" key="1">
    <citation type="journal article" date="2018" name="IMA Fungus">
        <title>IMA Genome-F 9: Draft genome sequence of Annulohypoxylon stygium, Aspergillus mulundensis, Berkeleyomyces basicola (syn. Thielaviopsis basicola), Ceratocystis smalleyi, two Cercospora beticola strains, Coleophoma cylindrospora, Fusarium fracticaudum, Phialophora cf. hyalina, and Morchella septimelata.</title>
        <authorList>
            <person name="Wingfield B.D."/>
            <person name="Bills G.F."/>
            <person name="Dong Y."/>
            <person name="Huang W."/>
            <person name="Nel W.J."/>
            <person name="Swalarsk-Parry B.S."/>
            <person name="Vaghefi N."/>
            <person name="Wilken P.M."/>
            <person name="An Z."/>
            <person name="de Beer Z.W."/>
            <person name="De Vos L."/>
            <person name="Chen L."/>
            <person name="Duong T.A."/>
            <person name="Gao Y."/>
            <person name="Hammerbacher A."/>
            <person name="Kikkert J.R."/>
            <person name="Li Y."/>
            <person name="Li H."/>
            <person name="Li K."/>
            <person name="Li Q."/>
            <person name="Liu X."/>
            <person name="Ma X."/>
            <person name="Naidoo K."/>
            <person name="Pethybridge S.J."/>
            <person name="Sun J."/>
            <person name="Steenkamp E.T."/>
            <person name="van der Nest M.A."/>
            <person name="van Wyk S."/>
            <person name="Wingfield M.J."/>
            <person name="Xiong C."/>
            <person name="Yue Q."/>
            <person name="Zhang X."/>
        </authorList>
    </citation>
    <scope>NUCLEOTIDE SEQUENCE [LARGE SCALE GENOMIC DNA]</scope>
    <source>
        <strain evidence="12 13">BP5796</strain>
    </source>
</reference>
<feature type="transmembrane region" description="Helical" evidence="11">
    <location>
        <begin position="285"/>
        <end position="303"/>
    </location>
</feature>
<dbReference type="GO" id="GO:0000750">
    <property type="term" value="P:pheromone-dependent signal transduction involved in conjugation with cellular fusion"/>
    <property type="evidence" value="ECO:0007669"/>
    <property type="project" value="TreeGrafter"/>
</dbReference>
<dbReference type="InterPro" id="IPR001499">
    <property type="entry name" value="GPCR_STE3"/>
</dbReference>
<evidence type="ECO:0000256" key="2">
    <source>
        <dbReference type="ARBA" id="ARBA00011085"/>
    </source>
</evidence>
<dbReference type="OrthoDB" id="2874149at2759"/>
<dbReference type="PRINTS" id="PR00900">
    <property type="entry name" value="PHEROMONEAR"/>
</dbReference>
<dbReference type="PRINTS" id="PR00899">
    <property type="entry name" value="GPCRSTE3"/>
</dbReference>
<dbReference type="InterPro" id="IPR001546">
    <property type="entry name" value="GPCR_Pheromne_A_rcpt"/>
</dbReference>
<keyword evidence="8" id="KW-0675">Receptor</keyword>
<dbReference type="GO" id="GO:0004933">
    <property type="term" value="F:mating-type a-factor pheromone receptor activity"/>
    <property type="evidence" value="ECO:0007669"/>
    <property type="project" value="InterPro"/>
</dbReference>
<evidence type="ECO:0000256" key="4">
    <source>
        <dbReference type="ARBA" id="ARBA00022692"/>
    </source>
</evidence>
<evidence type="ECO:0000256" key="9">
    <source>
        <dbReference type="ARBA" id="ARBA00023224"/>
    </source>
</evidence>
<evidence type="ECO:0000313" key="13">
    <source>
        <dbReference type="Proteomes" id="UP000256328"/>
    </source>
</evidence>
<dbReference type="EMBL" id="PDLN01000008">
    <property type="protein sequence ID" value="RDW78477.1"/>
    <property type="molecule type" value="Genomic_DNA"/>
</dbReference>
<dbReference type="Proteomes" id="UP000256328">
    <property type="component" value="Unassembled WGS sequence"/>
</dbReference>
<evidence type="ECO:0000256" key="1">
    <source>
        <dbReference type="ARBA" id="ARBA00004141"/>
    </source>
</evidence>
<feature type="transmembrane region" description="Helical" evidence="11">
    <location>
        <begin position="225"/>
        <end position="245"/>
    </location>
</feature>
<keyword evidence="9" id="KW-0807">Transducer</keyword>
<feature type="transmembrane region" description="Helical" evidence="11">
    <location>
        <begin position="179"/>
        <end position="197"/>
    </location>
</feature>
<dbReference type="AlphaFoldDB" id="A0A3D8RWP7"/>
<feature type="region of interest" description="Disordered" evidence="10">
    <location>
        <begin position="511"/>
        <end position="561"/>
    </location>
</feature>
<accession>A0A3D8RWP7</accession>
<keyword evidence="13" id="KW-1185">Reference proteome</keyword>
<comment type="caution">
    <text evidence="12">The sequence shown here is derived from an EMBL/GenBank/DDBJ whole genome shotgun (WGS) entry which is preliminary data.</text>
</comment>
<sequence>MDNSTATDPITYSISTNAVALPLFSVLSVLIAIVPFKAHWNHKNVGLCGLIVVLTVFNIFHFVNAILWPNDDFASWWAGYGWCDILAKLQDPILTAEVTTTCCITLNLARAVDLDNPISQTRAARRRRIVLDVLFCFGIPFLQILLHYFIQPSRYSIGTIFGCENTLDNSWPTLVIMEIWRPLFALLNMYFAFLVVYRLRKHRDTFANTLSSNGSNLSPRRFIRLFLFSGSLLVIYLPVVLYYFYLNVVAFTNPLYSYSWSRIHDAATWNTISYYSLSDQPGLQYDSWVAIAQLFLTFFFFGLGNEALEEYRRFLVKCGAGKIWPKLNEPVRRNRSWSRRGSSASWSSRIDVVSLTLKYFDRGRKSSQGTMSECSLHCRSRKGSLATNHDHISMRNLSLAGGNDPDAITPVPPCHARLSTPATDFPFQPNSQDQHHARSFLGAFRTHINLPFPLFKPHNSKSQPASEQCRCPPFPSNANDIESQGSSQGYVIGFQPLTRATVETQIWASQPPPQCQTHAQPLGPSRSSTHGVADEDEDAGSKMGTRAYRERERREMEALRREQMAERDEVVVLSHVEQTRS</sequence>